<dbReference type="GO" id="GO:0046872">
    <property type="term" value="F:metal ion binding"/>
    <property type="evidence" value="ECO:0007669"/>
    <property type="project" value="UniProtKB-KW"/>
</dbReference>
<name>A0A9C9K0T0_UNCW3</name>
<dbReference type="CDD" id="cd00056">
    <property type="entry name" value="ENDO3c"/>
    <property type="match status" value="1"/>
</dbReference>
<evidence type="ECO:0000256" key="1">
    <source>
        <dbReference type="ARBA" id="ARBA00022485"/>
    </source>
</evidence>
<gene>
    <name evidence="6" type="ORF">ENI34_09930</name>
</gene>
<reference evidence="6" key="1">
    <citation type="journal article" date="2020" name="mSystems">
        <title>Genome- and Community-Level Interaction Insights into Carbon Utilization and Element Cycling Functions of Hydrothermarchaeota in Hydrothermal Sediment.</title>
        <authorList>
            <person name="Zhou Z."/>
            <person name="Liu Y."/>
            <person name="Xu W."/>
            <person name="Pan J."/>
            <person name="Luo Z.H."/>
            <person name="Li M."/>
        </authorList>
    </citation>
    <scope>NUCLEOTIDE SEQUENCE</scope>
    <source>
        <strain evidence="6">HyVt-388</strain>
    </source>
</reference>
<accession>A0A9C9K0T0</accession>
<comment type="caution">
    <text evidence="6">The sequence shown here is derived from an EMBL/GenBank/DDBJ whole genome shotgun (WGS) entry which is preliminary data.</text>
</comment>
<evidence type="ECO:0000256" key="2">
    <source>
        <dbReference type="ARBA" id="ARBA00022723"/>
    </source>
</evidence>
<dbReference type="InterPro" id="IPR003265">
    <property type="entry name" value="HhH-GPD_domain"/>
</dbReference>
<keyword evidence="6" id="KW-0540">Nuclease</keyword>
<dbReference type="EMBL" id="DRIG01000101">
    <property type="protein sequence ID" value="HEC79437.1"/>
    <property type="molecule type" value="Genomic_DNA"/>
</dbReference>
<dbReference type="InterPro" id="IPR023170">
    <property type="entry name" value="HhH_base_excis_C"/>
</dbReference>
<dbReference type="Gene3D" id="1.10.340.30">
    <property type="entry name" value="Hypothetical protein, domain 2"/>
    <property type="match status" value="1"/>
</dbReference>
<dbReference type="SUPFAM" id="SSF48150">
    <property type="entry name" value="DNA-glycosylase"/>
    <property type="match status" value="1"/>
</dbReference>
<dbReference type="SMART" id="SM00478">
    <property type="entry name" value="ENDO3c"/>
    <property type="match status" value="1"/>
</dbReference>
<dbReference type="PANTHER" id="PTHR10359:SF19">
    <property type="entry name" value="DNA REPAIR GLYCOSYLASE MJ1434-RELATED"/>
    <property type="match status" value="1"/>
</dbReference>
<dbReference type="AlphaFoldDB" id="A0A9C9K0T0"/>
<proteinExistence type="predicted"/>
<dbReference type="GO" id="GO:0004519">
    <property type="term" value="F:endonuclease activity"/>
    <property type="evidence" value="ECO:0007669"/>
    <property type="project" value="UniProtKB-KW"/>
</dbReference>
<dbReference type="PIRSF" id="PIRSF001435">
    <property type="entry name" value="Nth"/>
    <property type="match status" value="1"/>
</dbReference>
<keyword evidence="4" id="KW-0411">Iron-sulfur</keyword>
<keyword evidence="2" id="KW-0479">Metal-binding</keyword>
<sequence>MKSRDTLSISGKRFAGAVLKIYRVLYRTFGPQYWWPGDTPFEVMVGAILAQNTNWRNVARAIDNIKRADLLTPQRLLKKRMLIPELIKPSGFYKIKSRRLITFLEYFVKNYNGDVTKLKKKKSTVLRRELLKIKGIGYETADSILLYALSKPVFVVDAYTRRIFSRHKFFEYDLPYDEIRNAFERNLPRSLKIYNEYHALLVKVGKEYCRKNEPLCNSCPLRSVSR</sequence>
<evidence type="ECO:0000256" key="3">
    <source>
        <dbReference type="ARBA" id="ARBA00023004"/>
    </source>
</evidence>
<organism evidence="6 7">
    <name type="scientific">candidate division WOR-3 bacterium</name>
    <dbReference type="NCBI Taxonomy" id="2052148"/>
    <lineage>
        <taxon>Bacteria</taxon>
        <taxon>Bacteria division WOR-3</taxon>
    </lineage>
</organism>
<evidence type="ECO:0000259" key="5">
    <source>
        <dbReference type="SMART" id="SM00478"/>
    </source>
</evidence>
<dbReference type="PANTHER" id="PTHR10359">
    <property type="entry name" value="A/G-SPECIFIC ADENINE GLYCOSYLASE/ENDONUCLEASE III"/>
    <property type="match status" value="1"/>
</dbReference>
<evidence type="ECO:0000256" key="4">
    <source>
        <dbReference type="ARBA" id="ARBA00023014"/>
    </source>
</evidence>
<evidence type="ECO:0000313" key="6">
    <source>
        <dbReference type="EMBL" id="HEC79437.1"/>
    </source>
</evidence>
<keyword evidence="3" id="KW-0408">Iron</keyword>
<keyword evidence="6" id="KW-0255">Endonuclease</keyword>
<dbReference type="InterPro" id="IPR011257">
    <property type="entry name" value="DNA_glycosylase"/>
</dbReference>
<dbReference type="Proteomes" id="UP000885826">
    <property type="component" value="Unassembled WGS sequence"/>
</dbReference>
<keyword evidence="1" id="KW-0004">4Fe-4S</keyword>
<feature type="domain" description="HhH-GPD" evidence="5">
    <location>
        <begin position="49"/>
        <end position="207"/>
    </location>
</feature>
<dbReference type="GO" id="GO:0051539">
    <property type="term" value="F:4 iron, 4 sulfur cluster binding"/>
    <property type="evidence" value="ECO:0007669"/>
    <property type="project" value="UniProtKB-KW"/>
</dbReference>
<dbReference type="Pfam" id="PF00730">
    <property type="entry name" value="HhH-GPD"/>
    <property type="match status" value="1"/>
</dbReference>
<dbReference type="GO" id="GO:0006284">
    <property type="term" value="P:base-excision repair"/>
    <property type="evidence" value="ECO:0007669"/>
    <property type="project" value="InterPro"/>
</dbReference>
<dbReference type="Gene3D" id="1.10.1670.10">
    <property type="entry name" value="Helix-hairpin-Helix base-excision DNA repair enzymes (C-terminal)"/>
    <property type="match status" value="1"/>
</dbReference>
<evidence type="ECO:0000313" key="7">
    <source>
        <dbReference type="Proteomes" id="UP000885826"/>
    </source>
</evidence>
<keyword evidence="6" id="KW-0378">Hydrolase</keyword>
<protein>
    <submittedName>
        <fullName evidence="6">Endonuclease III domain-containing protein</fullName>
    </submittedName>
</protein>